<comment type="caution">
    <text evidence="1">The sequence shown here is derived from an EMBL/GenBank/DDBJ whole genome shotgun (WGS) entry which is preliminary data.</text>
</comment>
<proteinExistence type="predicted"/>
<protein>
    <submittedName>
        <fullName evidence="1">GDP-mannose golgi apparatus</fullName>
    </submittedName>
</protein>
<dbReference type="Proteomes" id="UP000239649">
    <property type="component" value="Unassembled WGS sequence"/>
</dbReference>
<gene>
    <name evidence="1" type="ORF">C2E20_9027</name>
</gene>
<dbReference type="OrthoDB" id="417037at2759"/>
<accession>A0A2P6UZL8</accession>
<dbReference type="EMBL" id="LHPF02000068">
    <property type="protein sequence ID" value="PSC67285.1"/>
    <property type="molecule type" value="Genomic_DNA"/>
</dbReference>
<dbReference type="AlphaFoldDB" id="A0A2P6UZL8"/>
<evidence type="ECO:0000313" key="2">
    <source>
        <dbReference type="Proteomes" id="UP000239649"/>
    </source>
</evidence>
<sequence length="59" mass="6180">MILLNKMALSSFDFKSINSLLFFQCVLSVALAQTCSAAGLVAVAPLNIKALFVGMIGTS</sequence>
<evidence type="ECO:0000313" key="1">
    <source>
        <dbReference type="EMBL" id="PSC67285.1"/>
    </source>
</evidence>
<reference evidence="1 2" key="1">
    <citation type="journal article" date="2018" name="Plant J.">
        <title>Genome sequences of Chlorella sorokiniana UTEX 1602 and Micractinium conductrix SAG 241.80: implications to maltose excretion by a green alga.</title>
        <authorList>
            <person name="Arriola M.B."/>
            <person name="Velmurugan N."/>
            <person name="Zhang Y."/>
            <person name="Plunkett M.H."/>
            <person name="Hondzo H."/>
            <person name="Barney B.M."/>
        </authorList>
    </citation>
    <scope>NUCLEOTIDE SEQUENCE [LARGE SCALE GENOMIC DNA]</scope>
    <source>
        <strain evidence="1 2">SAG 241.80</strain>
    </source>
</reference>
<name>A0A2P6UZL8_9CHLO</name>
<organism evidence="1 2">
    <name type="scientific">Micractinium conductrix</name>
    <dbReference type="NCBI Taxonomy" id="554055"/>
    <lineage>
        <taxon>Eukaryota</taxon>
        <taxon>Viridiplantae</taxon>
        <taxon>Chlorophyta</taxon>
        <taxon>core chlorophytes</taxon>
        <taxon>Trebouxiophyceae</taxon>
        <taxon>Chlorellales</taxon>
        <taxon>Chlorellaceae</taxon>
        <taxon>Chlorella clade</taxon>
        <taxon>Micractinium</taxon>
    </lineage>
</organism>
<keyword evidence="2" id="KW-1185">Reference proteome</keyword>